<accession>A0A0U4PAJ6</accession>
<reference evidence="2 3" key="1">
    <citation type="submission" date="2016-01" db="EMBL/GenBank/DDBJ databases">
        <title>Annotation of Pseudomonas oryzihabitans USDA-ARS-USMARC-56511.</title>
        <authorList>
            <person name="Harhay G.P."/>
            <person name="Harhay D.M."/>
            <person name="Smith T.P.L."/>
            <person name="Bono J.L."/>
            <person name="Heaton M.P."/>
            <person name="Clawson M.L."/>
            <person name="Chitko-Mckown C.G."/>
            <person name="Capik S.F."/>
            <person name="DeDonder K.D."/>
            <person name="Apley M.D."/>
            <person name="Lubbers B.V."/>
            <person name="White B.J."/>
            <person name="Larson R.L."/>
        </authorList>
    </citation>
    <scope>NUCLEOTIDE SEQUENCE [LARGE SCALE GENOMIC DNA]</scope>
    <source>
        <strain evidence="2 3">USDA-ARS-USMARC-56511</strain>
    </source>
</reference>
<dbReference type="KEGG" id="por:APT59_16765"/>
<evidence type="ECO:0000313" key="3">
    <source>
        <dbReference type="Proteomes" id="UP000064137"/>
    </source>
</evidence>
<evidence type="ECO:0000256" key="1">
    <source>
        <dbReference type="SAM" id="Phobius"/>
    </source>
</evidence>
<evidence type="ECO:0008006" key="4">
    <source>
        <dbReference type="Google" id="ProtNLM"/>
    </source>
</evidence>
<keyword evidence="1" id="KW-0472">Membrane</keyword>
<keyword evidence="1" id="KW-0812">Transmembrane</keyword>
<sequence length="140" mass="15416">MSTILQHWQRLPAERQRLALGGLVILVLAAILLLRATPGSRPATTDWVRLAEEARALPVAQPLQEADWRGAVDGVTFSVLTLAEPVWQVRGEAVDVGAVERLQAWARARGWLPRTLRIRSQSTGVAFELEVLAVLVERAP</sequence>
<protein>
    <recommendedName>
        <fullName evidence="4">Type II secretion system protein M</fullName>
    </recommendedName>
</protein>
<dbReference type="Proteomes" id="UP000064137">
    <property type="component" value="Chromosome"/>
</dbReference>
<dbReference type="OrthoDB" id="6899596at2"/>
<gene>
    <name evidence="2" type="ORF">APT59_16765</name>
</gene>
<feature type="transmembrane region" description="Helical" evidence="1">
    <location>
        <begin position="18"/>
        <end position="36"/>
    </location>
</feature>
<evidence type="ECO:0000313" key="2">
    <source>
        <dbReference type="EMBL" id="ALZ85775.1"/>
    </source>
</evidence>
<name>A0A0U4PAJ6_9PSED</name>
<keyword evidence="1" id="KW-1133">Transmembrane helix</keyword>
<dbReference type="AlphaFoldDB" id="A0A0U4PAJ6"/>
<dbReference type="EMBL" id="CP013987">
    <property type="protein sequence ID" value="ALZ85775.1"/>
    <property type="molecule type" value="Genomic_DNA"/>
</dbReference>
<organism evidence="2 3">
    <name type="scientific">Pseudomonas oryzihabitans</name>
    <dbReference type="NCBI Taxonomy" id="47885"/>
    <lineage>
        <taxon>Bacteria</taxon>
        <taxon>Pseudomonadati</taxon>
        <taxon>Pseudomonadota</taxon>
        <taxon>Gammaproteobacteria</taxon>
        <taxon>Pseudomonadales</taxon>
        <taxon>Pseudomonadaceae</taxon>
        <taxon>Pseudomonas</taxon>
    </lineage>
</organism>
<dbReference type="RefSeq" id="WP_059315894.1">
    <property type="nucleotide sequence ID" value="NZ_CP013987.1"/>
</dbReference>
<proteinExistence type="predicted"/>